<evidence type="ECO:0008006" key="3">
    <source>
        <dbReference type="Google" id="ProtNLM"/>
    </source>
</evidence>
<dbReference type="RefSeq" id="WP_200344731.1">
    <property type="nucleotide sequence ID" value="NZ_NRRL01000257.1"/>
</dbReference>
<reference evidence="1 2" key="1">
    <citation type="journal article" date="2020" name="Microorganisms">
        <title>Osmotic Adaptation and Compatible Solute Biosynthesis of Phototrophic Bacteria as Revealed from Genome Analyses.</title>
        <authorList>
            <person name="Imhoff J.F."/>
            <person name="Rahn T."/>
            <person name="Kunzel S."/>
            <person name="Keller A."/>
            <person name="Neulinger S.C."/>
        </authorList>
    </citation>
    <scope>NUCLEOTIDE SEQUENCE [LARGE SCALE GENOMIC DNA]</scope>
    <source>
        <strain evidence="1 2">DSM 9895</strain>
    </source>
</reference>
<keyword evidence="2" id="KW-1185">Reference proteome</keyword>
<evidence type="ECO:0000313" key="2">
    <source>
        <dbReference type="Proteomes" id="UP001296873"/>
    </source>
</evidence>
<gene>
    <name evidence="1" type="ORF">CKO28_26925</name>
</gene>
<name>A0ABS1DQ66_9PROT</name>
<accession>A0ABS1DQ66</accession>
<evidence type="ECO:0000313" key="1">
    <source>
        <dbReference type="EMBL" id="MBK1671628.1"/>
    </source>
</evidence>
<dbReference type="EMBL" id="NRRL01000257">
    <property type="protein sequence ID" value="MBK1671628.1"/>
    <property type="molecule type" value="Genomic_DNA"/>
</dbReference>
<comment type="caution">
    <text evidence="1">The sequence shown here is derived from an EMBL/GenBank/DDBJ whole genome shotgun (WGS) entry which is preliminary data.</text>
</comment>
<protein>
    <recommendedName>
        <fullName evidence="3">Transposase TnpC homeodomain domain-containing protein</fullName>
    </recommendedName>
</protein>
<dbReference type="Proteomes" id="UP001296873">
    <property type="component" value="Unassembled WGS sequence"/>
</dbReference>
<sequence length="71" mass="7920">MVQALETLPDDPVALKAIIQAEREEAARVTASMRAYEALIEALRIQIARLKRQRYGHSSEKIESAPYAPLA</sequence>
<organism evidence="1 2">
    <name type="scientific">Rhodovibrio sodomensis</name>
    <dbReference type="NCBI Taxonomy" id="1088"/>
    <lineage>
        <taxon>Bacteria</taxon>
        <taxon>Pseudomonadati</taxon>
        <taxon>Pseudomonadota</taxon>
        <taxon>Alphaproteobacteria</taxon>
        <taxon>Rhodospirillales</taxon>
        <taxon>Rhodovibrionaceae</taxon>
        <taxon>Rhodovibrio</taxon>
    </lineage>
</organism>
<proteinExistence type="predicted"/>